<dbReference type="Gene3D" id="3.60.10.10">
    <property type="entry name" value="Endonuclease/exonuclease/phosphatase"/>
    <property type="match status" value="2"/>
</dbReference>
<dbReference type="Proteomes" id="UP000696485">
    <property type="component" value="Unassembled WGS sequence"/>
</dbReference>
<evidence type="ECO:0000256" key="2">
    <source>
        <dbReference type="ARBA" id="ARBA00022801"/>
    </source>
</evidence>
<dbReference type="InterPro" id="IPR005135">
    <property type="entry name" value="Endo/exonuclease/phosphatase"/>
</dbReference>
<dbReference type="AlphaFoldDB" id="A0A9P5VKS4"/>
<accession>A0A9P5VKS4</accession>
<gene>
    <name evidence="5" type="ORF">BG006_007284</name>
</gene>
<keyword evidence="6" id="KW-1185">Reference proteome</keyword>
<dbReference type="Pfam" id="PF03372">
    <property type="entry name" value="Exo_endo_phos"/>
    <property type="match status" value="1"/>
</dbReference>
<proteinExistence type="inferred from homology"/>
<keyword evidence="2" id="KW-0378">Hydrolase</keyword>
<evidence type="ECO:0000259" key="4">
    <source>
        <dbReference type="Pfam" id="PF03372"/>
    </source>
</evidence>
<feature type="domain" description="Endonuclease/exonuclease/phosphatase" evidence="4">
    <location>
        <begin position="36"/>
        <end position="252"/>
    </location>
</feature>
<name>A0A9P5VKS4_9FUNG</name>
<evidence type="ECO:0000313" key="6">
    <source>
        <dbReference type="Proteomes" id="UP000696485"/>
    </source>
</evidence>
<evidence type="ECO:0000256" key="1">
    <source>
        <dbReference type="ARBA" id="ARBA00010774"/>
    </source>
</evidence>
<protein>
    <recommendedName>
        <fullName evidence="4">Endonuclease/exonuclease/phosphatase domain-containing protein</fullName>
    </recommendedName>
</protein>
<evidence type="ECO:0000256" key="3">
    <source>
        <dbReference type="SAM" id="MobiDB-lite"/>
    </source>
</evidence>
<dbReference type="PANTHER" id="PTHR12121">
    <property type="entry name" value="CARBON CATABOLITE REPRESSOR PROTEIN 4"/>
    <property type="match status" value="1"/>
</dbReference>
<dbReference type="SUPFAM" id="SSF56219">
    <property type="entry name" value="DNase I-like"/>
    <property type="match status" value="1"/>
</dbReference>
<dbReference type="PANTHER" id="PTHR12121:SF45">
    <property type="entry name" value="NOCTURNIN"/>
    <property type="match status" value="1"/>
</dbReference>
<comment type="caution">
    <text evidence="5">The sequence shown here is derived from an EMBL/GenBank/DDBJ whole genome shotgun (WGS) entry which is preliminary data.</text>
</comment>
<dbReference type="InterPro" id="IPR036691">
    <property type="entry name" value="Endo/exonu/phosph_ase_sf"/>
</dbReference>
<dbReference type="EMBL" id="JAAAUY010000456">
    <property type="protein sequence ID" value="KAF9329660.1"/>
    <property type="molecule type" value="Genomic_DNA"/>
</dbReference>
<dbReference type="InterPro" id="IPR050410">
    <property type="entry name" value="CCR4/nocturin_mRNA_transcr"/>
</dbReference>
<dbReference type="GO" id="GO:0006139">
    <property type="term" value="P:nucleobase-containing compound metabolic process"/>
    <property type="evidence" value="ECO:0007669"/>
    <property type="project" value="UniProtKB-ARBA"/>
</dbReference>
<organism evidence="5 6">
    <name type="scientific">Podila minutissima</name>
    <dbReference type="NCBI Taxonomy" id="64525"/>
    <lineage>
        <taxon>Eukaryota</taxon>
        <taxon>Fungi</taxon>
        <taxon>Fungi incertae sedis</taxon>
        <taxon>Mucoromycota</taxon>
        <taxon>Mortierellomycotina</taxon>
        <taxon>Mortierellomycetes</taxon>
        <taxon>Mortierellales</taxon>
        <taxon>Mortierellaceae</taxon>
        <taxon>Podila</taxon>
    </lineage>
</organism>
<feature type="region of interest" description="Disordered" evidence="3">
    <location>
        <begin position="344"/>
        <end position="370"/>
    </location>
</feature>
<feature type="region of interest" description="Disordered" evidence="3">
    <location>
        <begin position="275"/>
        <end position="298"/>
    </location>
</feature>
<comment type="similarity">
    <text evidence="1">Belongs to the CCR4/nocturin family.</text>
</comment>
<feature type="compositionally biased region" description="Low complexity" evidence="3">
    <location>
        <begin position="348"/>
        <end position="363"/>
    </location>
</feature>
<sequence>MSRPHRRMIPLPDAQQLTQGPDAIRLRKKKDRFLFMTYNLLAQALVRRDMFPHASQKALRWKFRRQNLLQEFFDFGADLACLQEVDFWEETYFPALTKAGYETVYYKNASKKHGCAIVWKRSRFEKVDQQTLEYDEHGQPTFTTGNIGLMVALKPAKPGNKNPDPNADMILPEDADENGEEEEDVNTAIPGGILVATTHLFWRPDGSYERLRQASIFQEKVREWNEHRNYTVLIGGDFNTTPRDAAYRAMTRSQMPPNQIPDLENWLIAEVTRVQEEATKEETSSATSIPDATSIPGENSVDQLTAQTENLDLNKQNGTKKESGTFVATIDRPYRAAPTGIKLPVIMPSSSGTSTPGTNGNSNETDHSVPPTIMDPKEFATNSDPKIQDLAKKIAVKTTKTNGGGGEKSGAGEDAPVIAPLEAFTPPKALLATIEALPRCISIYSQYEALTAEHNLNDIIKPQEPEGKAAPVVKKTPEAELAETTATKARTEHTHGEPVYTNYATWFKDCLDYVYLYDQPRPEHGARLVPLKLLEIPHRSYLGIGLPDENFSSDHFCLLVEFAILAQ</sequence>
<reference evidence="5" key="1">
    <citation type="journal article" date="2020" name="Fungal Divers.">
        <title>Resolving the Mortierellaceae phylogeny through synthesis of multi-gene phylogenetics and phylogenomics.</title>
        <authorList>
            <person name="Vandepol N."/>
            <person name="Liber J."/>
            <person name="Desiro A."/>
            <person name="Na H."/>
            <person name="Kennedy M."/>
            <person name="Barry K."/>
            <person name="Grigoriev I.V."/>
            <person name="Miller A.N."/>
            <person name="O'Donnell K."/>
            <person name="Stajich J.E."/>
            <person name="Bonito G."/>
        </authorList>
    </citation>
    <scope>NUCLEOTIDE SEQUENCE</scope>
    <source>
        <strain evidence="5">NVP1</strain>
    </source>
</reference>
<dbReference type="GO" id="GO:0000175">
    <property type="term" value="F:3'-5'-RNA exonuclease activity"/>
    <property type="evidence" value="ECO:0007669"/>
    <property type="project" value="TreeGrafter"/>
</dbReference>
<evidence type="ECO:0000313" key="5">
    <source>
        <dbReference type="EMBL" id="KAF9329660.1"/>
    </source>
</evidence>